<evidence type="ECO:0000259" key="8">
    <source>
        <dbReference type="Pfam" id="PF01694"/>
    </source>
</evidence>
<dbReference type="Gene3D" id="1.20.1540.10">
    <property type="entry name" value="Rhomboid-like"/>
    <property type="match status" value="1"/>
</dbReference>
<protein>
    <submittedName>
        <fullName evidence="9">Rhomboid family intramembrane serine protease</fullName>
    </submittedName>
</protein>
<dbReference type="InterPro" id="IPR022764">
    <property type="entry name" value="Peptidase_S54_rhomboid_dom"/>
</dbReference>
<feature type="transmembrane region" description="Helical" evidence="7">
    <location>
        <begin position="107"/>
        <end position="127"/>
    </location>
</feature>
<feature type="transmembrane region" description="Helical" evidence="7">
    <location>
        <begin position="74"/>
        <end position="100"/>
    </location>
</feature>
<evidence type="ECO:0000256" key="1">
    <source>
        <dbReference type="ARBA" id="ARBA00004141"/>
    </source>
</evidence>
<keyword evidence="3 7" id="KW-0812">Transmembrane</keyword>
<evidence type="ECO:0000256" key="3">
    <source>
        <dbReference type="ARBA" id="ARBA00022692"/>
    </source>
</evidence>
<feature type="transmembrane region" description="Helical" evidence="7">
    <location>
        <begin position="133"/>
        <end position="154"/>
    </location>
</feature>
<dbReference type="PANTHER" id="PTHR43731:SF14">
    <property type="entry name" value="PRESENILIN-ASSOCIATED RHOMBOID-LIKE PROTEIN, MITOCHONDRIAL"/>
    <property type="match status" value="1"/>
</dbReference>
<organism evidence="9 10">
    <name type="scientific">Flavobacterium agricola</name>
    <dbReference type="NCBI Taxonomy" id="2870839"/>
    <lineage>
        <taxon>Bacteria</taxon>
        <taxon>Pseudomonadati</taxon>
        <taxon>Bacteroidota</taxon>
        <taxon>Flavobacteriia</taxon>
        <taxon>Flavobacteriales</taxon>
        <taxon>Flavobacteriaceae</taxon>
        <taxon>Flavobacterium</taxon>
    </lineage>
</organism>
<feature type="transmembrane region" description="Helical" evidence="7">
    <location>
        <begin position="166"/>
        <end position="184"/>
    </location>
</feature>
<feature type="transmembrane region" description="Helical" evidence="7">
    <location>
        <begin position="190"/>
        <end position="210"/>
    </location>
</feature>
<evidence type="ECO:0000313" key="9">
    <source>
        <dbReference type="EMBL" id="UYW01555.1"/>
    </source>
</evidence>
<keyword evidence="10" id="KW-1185">Reference proteome</keyword>
<keyword evidence="5 7" id="KW-1133">Transmembrane helix</keyword>
<dbReference type="PANTHER" id="PTHR43731">
    <property type="entry name" value="RHOMBOID PROTEASE"/>
    <property type="match status" value="1"/>
</dbReference>
<keyword evidence="6 7" id="KW-0472">Membrane</keyword>
<evidence type="ECO:0000256" key="5">
    <source>
        <dbReference type="ARBA" id="ARBA00022989"/>
    </source>
</evidence>
<dbReference type="InterPro" id="IPR035952">
    <property type="entry name" value="Rhomboid-like_sf"/>
</dbReference>
<gene>
    <name evidence="9" type="ORF">K5I29_01095</name>
</gene>
<name>A0ABY6M2C5_9FLAO</name>
<evidence type="ECO:0000313" key="10">
    <source>
        <dbReference type="Proteomes" id="UP001163328"/>
    </source>
</evidence>
<proteinExistence type="inferred from homology"/>
<dbReference type="RefSeq" id="WP_264434030.1">
    <property type="nucleotide sequence ID" value="NZ_CP081495.1"/>
</dbReference>
<feature type="transmembrane region" description="Helical" evidence="7">
    <location>
        <begin position="6"/>
        <end position="24"/>
    </location>
</feature>
<keyword evidence="9" id="KW-0645">Protease</keyword>
<comment type="subcellular location">
    <subcellularLocation>
        <location evidence="1">Membrane</location>
        <topology evidence="1">Multi-pass membrane protein</topology>
    </subcellularLocation>
</comment>
<dbReference type="Pfam" id="PF01694">
    <property type="entry name" value="Rhomboid"/>
    <property type="match status" value="1"/>
</dbReference>
<dbReference type="SUPFAM" id="SSF144091">
    <property type="entry name" value="Rhomboid-like"/>
    <property type="match status" value="1"/>
</dbReference>
<keyword evidence="4" id="KW-0378">Hydrolase</keyword>
<reference evidence="9" key="1">
    <citation type="submission" date="2021-08" db="EMBL/GenBank/DDBJ databases">
        <title>Flavobacterium sp. strain CC-SYL302.</title>
        <authorList>
            <person name="Lin S.-Y."/>
            <person name="Lee T.-H."/>
            <person name="Young C.-C."/>
        </authorList>
    </citation>
    <scope>NUCLEOTIDE SEQUENCE</scope>
    <source>
        <strain evidence="9">CC-SYL302</strain>
    </source>
</reference>
<dbReference type="EMBL" id="CP081495">
    <property type="protein sequence ID" value="UYW01555.1"/>
    <property type="molecule type" value="Genomic_DNA"/>
</dbReference>
<evidence type="ECO:0000256" key="4">
    <source>
        <dbReference type="ARBA" id="ARBA00022801"/>
    </source>
</evidence>
<evidence type="ECO:0000256" key="7">
    <source>
        <dbReference type="SAM" id="Phobius"/>
    </source>
</evidence>
<feature type="domain" description="Peptidase S54 rhomboid" evidence="8">
    <location>
        <begin position="42"/>
        <end position="184"/>
    </location>
</feature>
<sequence length="217" mass="24093">MEQTIPVLLVLIIVTCLFSWKGFNDPSFFNKYMFQVARVKAGEQYRMFTSALLHGDLMHLAFNMYTLYMFAPILVYYFGSIQFLIIYIFSVASGSLLAYAINKDNNYYSAIGASGGVMGIIYSAILINPDMGLYFFFIPIRIPAFVFAIGYLAYSVFGVKKAIGNIGHEAHIGGALGGIIITGVLNFGLILNNLLLLALLLLPIVILFVMHKNGKLR</sequence>
<dbReference type="InterPro" id="IPR050925">
    <property type="entry name" value="Rhomboid_protease_S54"/>
</dbReference>
<dbReference type="Proteomes" id="UP001163328">
    <property type="component" value="Chromosome"/>
</dbReference>
<comment type="similarity">
    <text evidence="2">Belongs to the peptidase S54 family.</text>
</comment>
<evidence type="ECO:0000256" key="6">
    <source>
        <dbReference type="ARBA" id="ARBA00023136"/>
    </source>
</evidence>
<evidence type="ECO:0000256" key="2">
    <source>
        <dbReference type="ARBA" id="ARBA00009045"/>
    </source>
</evidence>
<dbReference type="GO" id="GO:0006508">
    <property type="term" value="P:proteolysis"/>
    <property type="evidence" value="ECO:0007669"/>
    <property type="project" value="UniProtKB-KW"/>
</dbReference>
<accession>A0ABY6M2C5</accession>
<dbReference type="GO" id="GO:0008233">
    <property type="term" value="F:peptidase activity"/>
    <property type="evidence" value="ECO:0007669"/>
    <property type="project" value="UniProtKB-KW"/>
</dbReference>